<organism evidence="1 2">
    <name type="scientific">Longimonas halophila</name>
    <dbReference type="NCBI Taxonomy" id="1469170"/>
    <lineage>
        <taxon>Bacteria</taxon>
        <taxon>Pseudomonadati</taxon>
        <taxon>Rhodothermota</taxon>
        <taxon>Rhodothermia</taxon>
        <taxon>Rhodothermales</taxon>
        <taxon>Salisaetaceae</taxon>
        <taxon>Longimonas</taxon>
    </lineage>
</organism>
<dbReference type="AlphaFoldDB" id="A0A2H3NQC8"/>
<reference evidence="1 2" key="1">
    <citation type="submission" date="2017-10" db="EMBL/GenBank/DDBJ databases">
        <title>Draft genome of Longimonas halophila.</title>
        <authorList>
            <person name="Goh K.M."/>
            <person name="Shamsir M.S."/>
            <person name="Lim S.W."/>
        </authorList>
    </citation>
    <scope>NUCLEOTIDE SEQUENCE [LARGE SCALE GENOMIC DNA]</scope>
    <source>
        <strain evidence="1 2">KCTC 42399</strain>
    </source>
</reference>
<dbReference type="Proteomes" id="UP000221024">
    <property type="component" value="Unassembled WGS sequence"/>
</dbReference>
<evidence type="ECO:0000313" key="2">
    <source>
        <dbReference type="Proteomes" id="UP000221024"/>
    </source>
</evidence>
<dbReference type="EMBL" id="PDEP01000001">
    <property type="protein sequence ID" value="PEN09443.1"/>
    <property type="molecule type" value="Genomic_DNA"/>
</dbReference>
<keyword evidence="2" id="KW-1185">Reference proteome</keyword>
<sequence>MEKPSIAEIREEAQEKFGLMPGFFEETGSYTTAPAAVYLIADEALLKGVLTRREQQAVLIELARYHNSRYDAVVHARMALDAGVPAQTVGHLLDGEAVDDDRLQALVEATRLSCERRAWFSPNELKELRQRGVQRGDLYEIFAFTGMKKMTAFTHHISDFSVEAPLRPLDKRMGDRFQQPADPKRQRLFMG</sequence>
<comment type="caution">
    <text evidence="1">The sequence shown here is derived from an EMBL/GenBank/DDBJ whole genome shotgun (WGS) entry which is preliminary data.</text>
</comment>
<dbReference type="Gene3D" id="1.20.1290.10">
    <property type="entry name" value="AhpD-like"/>
    <property type="match status" value="1"/>
</dbReference>
<dbReference type="PANTHER" id="PTHR35446:SF2">
    <property type="entry name" value="CARBOXYMUCONOLACTONE DECARBOXYLASE-LIKE DOMAIN-CONTAINING PROTEIN"/>
    <property type="match status" value="1"/>
</dbReference>
<dbReference type="PANTHER" id="PTHR35446">
    <property type="entry name" value="SI:CH211-175M2.5"/>
    <property type="match status" value="1"/>
</dbReference>
<accession>A0A2H3NQC8</accession>
<dbReference type="OrthoDB" id="1493015at2"/>
<dbReference type="InterPro" id="IPR029032">
    <property type="entry name" value="AhpD-like"/>
</dbReference>
<gene>
    <name evidence="1" type="ORF">CRI93_01575</name>
</gene>
<proteinExistence type="predicted"/>
<dbReference type="SUPFAM" id="SSF69118">
    <property type="entry name" value="AhpD-like"/>
    <property type="match status" value="1"/>
</dbReference>
<evidence type="ECO:0000313" key="1">
    <source>
        <dbReference type="EMBL" id="PEN09443.1"/>
    </source>
</evidence>
<dbReference type="RefSeq" id="WP_098060841.1">
    <property type="nucleotide sequence ID" value="NZ_PDEP01000001.1"/>
</dbReference>
<protein>
    <submittedName>
        <fullName evidence="1">Uncharacterized protein</fullName>
    </submittedName>
</protein>
<name>A0A2H3NQC8_9BACT</name>